<proteinExistence type="predicted"/>
<dbReference type="Pfam" id="PF03140">
    <property type="entry name" value="DUF247"/>
    <property type="match status" value="1"/>
</dbReference>
<dbReference type="AlphaFoldDB" id="A0AAV7E4V0"/>
<keyword evidence="2" id="KW-1185">Reference proteome</keyword>
<dbReference type="InterPro" id="IPR004158">
    <property type="entry name" value="DUF247_pln"/>
</dbReference>
<evidence type="ECO:0000313" key="1">
    <source>
        <dbReference type="EMBL" id="KAG9443421.1"/>
    </source>
</evidence>
<dbReference type="Proteomes" id="UP000825729">
    <property type="component" value="Unassembled WGS sequence"/>
</dbReference>
<comment type="caution">
    <text evidence="1">The sequence shown here is derived from an EMBL/GenBank/DDBJ whole genome shotgun (WGS) entry which is preliminary data.</text>
</comment>
<gene>
    <name evidence="1" type="ORF">H6P81_014761</name>
</gene>
<dbReference type="PANTHER" id="PTHR31170:SF18">
    <property type="entry name" value="(WILD MALAYSIAN BANANA) HYPOTHETICAL PROTEIN"/>
    <property type="match status" value="1"/>
</dbReference>
<dbReference type="EMBL" id="JAINDJ010000006">
    <property type="protein sequence ID" value="KAG9443421.1"/>
    <property type="molecule type" value="Genomic_DNA"/>
</dbReference>
<organism evidence="1 2">
    <name type="scientific">Aristolochia fimbriata</name>
    <name type="common">White veined hardy Dutchman's pipe vine</name>
    <dbReference type="NCBI Taxonomy" id="158543"/>
    <lineage>
        <taxon>Eukaryota</taxon>
        <taxon>Viridiplantae</taxon>
        <taxon>Streptophyta</taxon>
        <taxon>Embryophyta</taxon>
        <taxon>Tracheophyta</taxon>
        <taxon>Spermatophyta</taxon>
        <taxon>Magnoliopsida</taxon>
        <taxon>Magnoliidae</taxon>
        <taxon>Piperales</taxon>
        <taxon>Aristolochiaceae</taxon>
        <taxon>Aristolochia</taxon>
    </lineage>
</organism>
<reference evidence="1 2" key="1">
    <citation type="submission" date="2021-07" db="EMBL/GenBank/DDBJ databases">
        <title>The Aristolochia fimbriata genome: insights into angiosperm evolution, floral development and chemical biosynthesis.</title>
        <authorList>
            <person name="Jiao Y."/>
        </authorList>
    </citation>
    <scope>NUCLEOTIDE SEQUENCE [LARGE SCALE GENOMIC DNA]</scope>
    <source>
        <strain evidence="1">IBCAS-2021</strain>
        <tissue evidence="1">Leaf</tissue>
    </source>
</reference>
<name>A0AAV7E4V0_ARIFI</name>
<dbReference type="PANTHER" id="PTHR31170">
    <property type="entry name" value="BNAC04G53230D PROTEIN"/>
    <property type="match status" value="1"/>
</dbReference>
<sequence length="294" mass="33483">MASGNSSARTEIIRASEDRSGVRSHLLRSNEKLYRPTLVSIGPYHHNHPHLKPMDEHKVRALSQFLNRSKRSLNDLKASLRCDVGQLMNSYEELDEEWRDQEDKFLELMILDGCFLLEILRMMRFGSTDCYSQSDPVFGVRGRFTILNTLLNEIFMLENQVQYLDDIFVSFPKVHELYQVAGDKPMHLLDFGRTKIVGKLSPHKLPSFEVLETKTASTYKNSGIIFKTSQINTTLGFKLQELKFFRCLNGSMNTMKRAQGNGRGALGSGVLTLRNSTLRIPGLRSALCLQPYSS</sequence>
<protein>
    <submittedName>
        <fullName evidence="1">Uncharacterized protein</fullName>
    </submittedName>
</protein>
<evidence type="ECO:0000313" key="2">
    <source>
        <dbReference type="Proteomes" id="UP000825729"/>
    </source>
</evidence>
<accession>A0AAV7E4V0</accession>